<gene>
    <name evidence="2" type="ORF">A2938_00650</name>
</gene>
<evidence type="ECO:0000313" key="3">
    <source>
        <dbReference type="Proteomes" id="UP000177797"/>
    </source>
</evidence>
<dbReference type="AlphaFoldDB" id="A0A1G2NG72"/>
<feature type="compositionally biased region" description="Low complexity" evidence="1">
    <location>
        <begin position="98"/>
        <end position="120"/>
    </location>
</feature>
<evidence type="ECO:0000256" key="1">
    <source>
        <dbReference type="SAM" id="MobiDB-lite"/>
    </source>
</evidence>
<sequence length="456" mass="49901">MNSLRMRGFGAVAVLGIIFAFGWFALAFAQEGSMPPPPPPQQQYQPPQGGEFGGNRMPPPPQGGFQGGYRQPQEGGQYQQGNFQQRPQMSPQGEMMRGEPQQFGGQQQGGNKQEMMQNRGGDFGGGYGGDFGGDSGGYYGGGGEDDSEARQAEMEEREKQMETQRLNEMKRNFRGMEQGMKMIKTMMDKLAKQNVSVPSEYATLLSDLTQALAVVKGATEMTDEVESAMEVIMDRGEELRDIGPKLGMLSQWPKTVKQAEAQVRRLATQFARVKKNKTAASYPALLAKVEASVGTVTGALAQAKSEAAGDDLETAMDTLRDGVFEATEDAYNAMRVLENMANISRVVKQAEKEIARYEKEATRYEKKKQDVSALRELIAEMKRVLAEVKSAMSDTSADPEELFDVMNSAEELRNDAEAELQHLRGRPSSAEKQIQSNAAERAGASIGKALDGLKTK</sequence>
<organism evidence="2 3">
    <name type="scientific">Candidatus Taylorbacteria bacterium RIFCSPLOWO2_01_FULL_48_100</name>
    <dbReference type="NCBI Taxonomy" id="1802322"/>
    <lineage>
        <taxon>Bacteria</taxon>
        <taxon>Candidatus Tayloriibacteriota</taxon>
    </lineage>
</organism>
<name>A0A1G2NG72_9BACT</name>
<feature type="compositionally biased region" description="Gly residues" evidence="1">
    <location>
        <begin position="121"/>
        <end position="142"/>
    </location>
</feature>
<protein>
    <submittedName>
        <fullName evidence="2">Uncharacterized protein</fullName>
    </submittedName>
</protein>
<evidence type="ECO:0000313" key="2">
    <source>
        <dbReference type="EMBL" id="OHA35064.1"/>
    </source>
</evidence>
<feature type="compositionally biased region" description="Polar residues" evidence="1">
    <location>
        <begin position="74"/>
        <end position="91"/>
    </location>
</feature>
<dbReference type="Proteomes" id="UP000177797">
    <property type="component" value="Unassembled WGS sequence"/>
</dbReference>
<accession>A0A1G2NG72</accession>
<reference evidence="2 3" key="1">
    <citation type="journal article" date="2016" name="Nat. Commun.">
        <title>Thousands of microbial genomes shed light on interconnected biogeochemical processes in an aquifer system.</title>
        <authorList>
            <person name="Anantharaman K."/>
            <person name="Brown C.T."/>
            <person name="Hug L.A."/>
            <person name="Sharon I."/>
            <person name="Castelle C.J."/>
            <person name="Probst A.J."/>
            <person name="Thomas B.C."/>
            <person name="Singh A."/>
            <person name="Wilkins M.J."/>
            <person name="Karaoz U."/>
            <person name="Brodie E.L."/>
            <person name="Williams K.H."/>
            <person name="Hubbard S.S."/>
            <person name="Banfield J.F."/>
        </authorList>
    </citation>
    <scope>NUCLEOTIDE SEQUENCE [LARGE SCALE GENOMIC DNA]</scope>
</reference>
<feature type="region of interest" description="Disordered" evidence="1">
    <location>
        <begin position="33"/>
        <end position="163"/>
    </location>
</feature>
<dbReference type="EMBL" id="MHSA01000002">
    <property type="protein sequence ID" value="OHA35064.1"/>
    <property type="molecule type" value="Genomic_DNA"/>
</dbReference>
<proteinExistence type="predicted"/>
<feature type="region of interest" description="Disordered" evidence="1">
    <location>
        <begin position="413"/>
        <end position="456"/>
    </location>
</feature>
<feature type="compositionally biased region" description="Basic and acidic residues" evidence="1">
    <location>
        <begin position="413"/>
        <end position="422"/>
    </location>
</feature>
<comment type="caution">
    <text evidence="2">The sequence shown here is derived from an EMBL/GenBank/DDBJ whole genome shotgun (WGS) entry which is preliminary data.</text>
</comment>
<feature type="compositionally biased region" description="Basic and acidic residues" evidence="1">
    <location>
        <begin position="148"/>
        <end position="163"/>
    </location>
</feature>